<comment type="cofactor">
    <cofactor evidence="1">
        <name>FAD</name>
        <dbReference type="ChEBI" id="CHEBI:57692"/>
    </cofactor>
</comment>
<evidence type="ECO:0000259" key="6">
    <source>
        <dbReference type="PROSITE" id="PS51387"/>
    </source>
</evidence>
<dbReference type="InterPro" id="IPR036318">
    <property type="entry name" value="FAD-bd_PCMH-like_sf"/>
</dbReference>
<feature type="domain" description="FAD-binding PCMH-type" evidence="6">
    <location>
        <begin position="46"/>
        <end position="216"/>
    </location>
</feature>
<evidence type="ECO:0000256" key="1">
    <source>
        <dbReference type="ARBA" id="ARBA00001974"/>
    </source>
</evidence>
<keyword evidence="8" id="KW-1185">Reference proteome</keyword>
<reference evidence="7 8" key="1">
    <citation type="submission" date="2020-02" db="EMBL/GenBank/DDBJ databases">
        <authorList>
            <person name="Li X.-J."/>
            <person name="Han X.-M."/>
        </authorList>
    </citation>
    <scope>NUCLEOTIDE SEQUENCE [LARGE SCALE GENOMIC DNA]</scope>
    <source>
        <strain evidence="7 8">CCTCC AB 2017055</strain>
    </source>
</reference>
<dbReference type="InterPro" id="IPR016169">
    <property type="entry name" value="FAD-bd_PCMH_sub2"/>
</dbReference>
<dbReference type="AlphaFoldDB" id="A0A6L9S2P2"/>
<evidence type="ECO:0000256" key="4">
    <source>
        <dbReference type="ARBA" id="ARBA00022827"/>
    </source>
</evidence>
<comment type="caution">
    <text evidence="7">The sequence shown here is derived from an EMBL/GenBank/DDBJ whole genome shotgun (WGS) entry which is preliminary data.</text>
</comment>
<protein>
    <submittedName>
        <fullName evidence="7">FAD-binding oxidoreductase</fullName>
    </submittedName>
</protein>
<evidence type="ECO:0000313" key="8">
    <source>
        <dbReference type="Proteomes" id="UP000475214"/>
    </source>
</evidence>
<dbReference type="Gene3D" id="3.30.465.10">
    <property type="match status" value="1"/>
</dbReference>
<evidence type="ECO:0000313" key="7">
    <source>
        <dbReference type="EMBL" id="NED99724.1"/>
    </source>
</evidence>
<dbReference type="GO" id="GO:0071949">
    <property type="term" value="F:FAD binding"/>
    <property type="evidence" value="ECO:0007669"/>
    <property type="project" value="InterPro"/>
</dbReference>
<dbReference type="PROSITE" id="PS51387">
    <property type="entry name" value="FAD_PCMH"/>
    <property type="match status" value="1"/>
</dbReference>
<keyword evidence="3" id="KW-0285">Flavoprotein</keyword>
<dbReference type="InterPro" id="IPR050416">
    <property type="entry name" value="FAD-linked_Oxidoreductase"/>
</dbReference>
<dbReference type="InterPro" id="IPR016166">
    <property type="entry name" value="FAD-bd_PCMH"/>
</dbReference>
<dbReference type="PANTHER" id="PTHR42973:SF39">
    <property type="entry name" value="FAD-BINDING PCMH-TYPE DOMAIN-CONTAINING PROTEIN"/>
    <property type="match status" value="1"/>
</dbReference>
<dbReference type="Pfam" id="PF01565">
    <property type="entry name" value="FAD_binding_4"/>
    <property type="match status" value="1"/>
</dbReference>
<dbReference type="EMBL" id="JAAGOA010000003">
    <property type="protein sequence ID" value="NED99724.1"/>
    <property type="molecule type" value="Genomic_DNA"/>
</dbReference>
<dbReference type="Gene3D" id="3.30.43.10">
    <property type="entry name" value="Uridine Diphospho-n-acetylenolpyruvylglucosamine Reductase, domain 2"/>
    <property type="match status" value="1"/>
</dbReference>
<evidence type="ECO:0000256" key="3">
    <source>
        <dbReference type="ARBA" id="ARBA00022630"/>
    </source>
</evidence>
<dbReference type="SUPFAM" id="SSF56176">
    <property type="entry name" value="FAD-binding/transporter-associated domain-like"/>
    <property type="match status" value="1"/>
</dbReference>
<evidence type="ECO:0000256" key="5">
    <source>
        <dbReference type="ARBA" id="ARBA00023002"/>
    </source>
</evidence>
<keyword evidence="4" id="KW-0274">FAD</keyword>
<dbReference type="PANTHER" id="PTHR42973">
    <property type="entry name" value="BINDING OXIDOREDUCTASE, PUTATIVE (AFU_ORTHOLOGUE AFUA_1G17690)-RELATED"/>
    <property type="match status" value="1"/>
</dbReference>
<sequence length="468" mass="49776">MTTMHSRPAGPATELLDDLRGAVGCTVLAAGDAGYDDARRVWNGVIDRRPAVIVQCDSTDDVAATVRIAGRHRPEISVRGGGHQVAGSAVCDDGLVIDLSRMDGVTVDPVTRTARVQGGARWADVDGATQRHGLVTTGGEVSRTGVAGLTLGGGMGLLHRAFGLACDNLRSIEVVTADGQVRTASTTENPDLFWAARGAGRGLGVVTAFEFGLHPFGPDAAVAQVIYPYDEAATALRRWRDATLVAPETVSPEAALWSIPPDPEIPAELHGTKVFMAAALYAGDPAESGEALTPYRRLGTPMVDQSGTVPYVAVQSALDELVPDGGRYYFKSHFMDELRDEAITTLLDCDRNRPTPETLIVIRTLGGAIDRVSRAESAYAHRGARFNLSIDCLWTEPADDDRVVGWARQTWRAMKPFASGGVYINFAGLSDEDDVSREAIQGADTSRLEGVLSTYDPTGLFASAAARL</sequence>
<comment type="similarity">
    <text evidence="2">Belongs to the oxygen-dependent FAD-linked oxidoreductase family.</text>
</comment>
<dbReference type="RefSeq" id="WP_163734118.1">
    <property type="nucleotide sequence ID" value="NZ_JAAGOA010000003.1"/>
</dbReference>
<gene>
    <name evidence="7" type="ORF">G1H10_06045</name>
</gene>
<dbReference type="InterPro" id="IPR016167">
    <property type="entry name" value="FAD-bd_PCMH_sub1"/>
</dbReference>
<dbReference type="GO" id="GO:0016491">
    <property type="term" value="F:oxidoreductase activity"/>
    <property type="evidence" value="ECO:0007669"/>
    <property type="project" value="UniProtKB-KW"/>
</dbReference>
<keyword evidence="5" id="KW-0560">Oxidoreductase</keyword>
<dbReference type="InterPro" id="IPR006094">
    <property type="entry name" value="Oxid_FAD_bind_N"/>
</dbReference>
<name>A0A6L9S2P2_9ACTN</name>
<dbReference type="InterPro" id="IPR006093">
    <property type="entry name" value="Oxy_OxRdtase_FAD_BS"/>
</dbReference>
<dbReference type="PROSITE" id="PS00862">
    <property type="entry name" value="OX2_COVAL_FAD"/>
    <property type="match status" value="1"/>
</dbReference>
<accession>A0A6L9S2P2</accession>
<organism evidence="7 8">
    <name type="scientific">Phytoactinopolyspora halotolerans</name>
    <dbReference type="NCBI Taxonomy" id="1981512"/>
    <lineage>
        <taxon>Bacteria</taxon>
        <taxon>Bacillati</taxon>
        <taxon>Actinomycetota</taxon>
        <taxon>Actinomycetes</taxon>
        <taxon>Jiangellales</taxon>
        <taxon>Jiangellaceae</taxon>
        <taxon>Phytoactinopolyspora</taxon>
    </lineage>
</organism>
<evidence type="ECO:0000256" key="2">
    <source>
        <dbReference type="ARBA" id="ARBA00005466"/>
    </source>
</evidence>
<dbReference type="Gene3D" id="3.40.462.20">
    <property type="match status" value="1"/>
</dbReference>
<dbReference type="Proteomes" id="UP000475214">
    <property type="component" value="Unassembled WGS sequence"/>
</dbReference>
<proteinExistence type="inferred from homology"/>